<keyword evidence="1" id="KW-0175">Coiled coil</keyword>
<keyword evidence="4" id="KW-1185">Reference proteome</keyword>
<dbReference type="Proteomes" id="UP000298061">
    <property type="component" value="Unassembled WGS sequence"/>
</dbReference>
<reference evidence="3 4" key="1">
    <citation type="submission" date="2019-02" db="EMBL/GenBank/DDBJ databases">
        <title>Genome sequencing of the rare red list fungi Hericium alpestre (H. flagellum).</title>
        <authorList>
            <person name="Buettner E."/>
            <person name="Kellner H."/>
        </authorList>
    </citation>
    <scope>NUCLEOTIDE SEQUENCE [LARGE SCALE GENOMIC DNA]</scope>
    <source>
        <strain evidence="3 4">DSM 108284</strain>
    </source>
</reference>
<evidence type="ECO:0000313" key="3">
    <source>
        <dbReference type="EMBL" id="TFY77495.1"/>
    </source>
</evidence>
<feature type="region of interest" description="Disordered" evidence="2">
    <location>
        <begin position="1"/>
        <end position="36"/>
    </location>
</feature>
<feature type="compositionally biased region" description="Low complexity" evidence="2">
    <location>
        <begin position="15"/>
        <end position="35"/>
    </location>
</feature>
<evidence type="ECO:0000313" key="4">
    <source>
        <dbReference type="Proteomes" id="UP000298061"/>
    </source>
</evidence>
<feature type="compositionally biased region" description="Polar residues" evidence="2">
    <location>
        <begin position="1"/>
        <end position="11"/>
    </location>
</feature>
<feature type="coiled-coil region" evidence="1">
    <location>
        <begin position="171"/>
        <end position="198"/>
    </location>
</feature>
<dbReference type="AlphaFoldDB" id="A0A4Y9ZSF2"/>
<accession>A0A4Y9ZSF2</accession>
<comment type="caution">
    <text evidence="3">The sequence shown here is derived from an EMBL/GenBank/DDBJ whole genome shotgun (WGS) entry which is preliminary data.</text>
</comment>
<evidence type="ECO:0000256" key="2">
    <source>
        <dbReference type="SAM" id="MobiDB-lite"/>
    </source>
</evidence>
<sequence length="417" mass="45489">MSENNGRSGIVSSPPASTRGGASTAGQGSAQQPSGFNSELNATCLAFVEDYRNLRLSLAEASLEIIQALASDASITESQQKAAYKSFFELLQQHAQLTSASAERGKKLESRPASPSSDGSDSDEEKEPSGPDVQPVSRKRFHEDKGLADRADGGKRRLDESIIPFMRDGASARLNKQLRDTLRLKENYTRNLDSAKQLVISNPEVPEFPQALWKDVLANNFIDLDKVLSGEYSTTGDPKVVEKFGDTGYAFMAGDLKPSKAVRSHGEWTIAWESYTEAVLFAYPHRQKELRVYSAEITRLFCATTLDFADRVIQFDCTARSRVSKSNQLLLSDLGNFSDLSISHFSSAGAGASKPAPKMPALGNRSNDVCRRFNEGVCVSRTCKYRHSCFNCKACDHGANSCGKASGSGLQPKSERK</sequence>
<feature type="region of interest" description="Disordered" evidence="2">
    <location>
        <begin position="99"/>
        <end position="153"/>
    </location>
</feature>
<evidence type="ECO:0000256" key="1">
    <source>
        <dbReference type="SAM" id="Coils"/>
    </source>
</evidence>
<gene>
    <name evidence="3" type="ORF">EWM64_g6516</name>
</gene>
<evidence type="ECO:0008006" key="5">
    <source>
        <dbReference type="Google" id="ProtNLM"/>
    </source>
</evidence>
<proteinExistence type="predicted"/>
<dbReference type="EMBL" id="SFCI01000898">
    <property type="protein sequence ID" value="TFY77495.1"/>
    <property type="molecule type" value="Genomic_DNA"/>
</dbReference>
<dbReference type="STRING" id="135208.A0A4Y9ZSF2"/>
<name>A0A4Y9ZSF2_9AGAM</name>
<protein>
    <recommendedName>
        <fullName evidence="5">C3H1-type domain-containing protein</fullName>
    </recommendedName>
</protein>
<dbReference type="OrthoDB" id="3261624at2759"/>
<organism evidence="3 4">
    <name type="scientific">Hericium alpestre</name>
    <dbReference type="NCBI Taxonomy" id="135208"/>
    <lineage>
        <taxon>Eukaryota</taxon>
        <taxon>Fungi</taxon>
        <taxon>Dikarya</taxon>
        <taxon>Basidiomycota</taxon>
        <taxon>Agaricomycotina</taxon>
        <taxon>Agaricomycetes</taxon>
        <taxon>Russulales</taxon>
        <taxon>Hericiaceae</taxon>
        <taxon>Hericium</taxon>
    </lineage>
</organism>
<feature type="compositionally biased region" description="Basic and acidic residues" evidence="2">
    <location>
        <begin position="141"/>
        <end position="153"/>
    </location>
</feature>